<evidence type="ECO:0000259" key="1">
    <source>
        <dbReference type="Pfam" id="PF11706"/>
    </source>
</evidence>
<dbReference type="PANTHER" id="PTHR35525:SF3">
    <property type="entry name" value="BLL6575 PROTEIN"/>
    <property type="match status" value="1"/>
</dbReference>
<dbReference type="Proteomes" id="UP000295345">
    <property type="component" value="Unassembled WGS sequence"/>
</dbReference>
<dbReference type="Pfam" id="PF07336">
    <property type="entry name" value="ABATE"/>
    <property type="match status" value="1"/>
</dbReference>
<evidence type="ECO:0000313" key="3">
    <source>
        <dbReference type="Proteomes" id="UP000295345"/>
    </source>
</evidence>
<dbReference type="AlphaFoldDB" id="A0A4R4SHV5"/>
<comment type="caution">
    <text evidence="2">The sequence shown here is derived from an EMBL/GenBank/DDBJ whole genome shotgun (WGS) entry which is preliminary data.</text>
</comment>
<dbReference type="InterPro" id="IPR023286">
    <property type="entry name" value="ABATE_dom_sf"/>
</dbReference>
<feature type="domain" description="Zinc finger CGNR" evidence="1">
    <location>
        <begin position="140"/>
        <end position="183"/>
    </location>
</feature>
<dbReference type="PANTHER" id="PTHR35525">
    <property type="entry name" value="BLL6575 PROTEIN"/>
    <property type="match status" value="1"/>
</dbReference>
<dbReference type="OrthoDB" id="3531194at2"/>
<organism evidence="2 3">
    <name type="scientific">Streptomyces hainanensis</name>
    <dbReference type="NCBI Taxonomy" id="402648"/>
    <lineage>
        <taxon>Bacteria</taxon>
        <taxon>Bacillati</taxon>
        <taxon>Actinomycetota</taxon>
        <taxon>Actinomycetes</taxon>
        <taxon>Kitasatosporales</taxon>
        <taxon>Streptomycetaceae</taxon>
        <taxon>Streptomyces</taxon>
    </lineage>
</organism>
<dbReference type="EMBL" id="SMKI01000588">
    <property type="protein sequence ID" value="TDC63070.1"/>
    <property type="molecule type" value="Genomic_DNA"/>
</dbReference>
<dbReference type="Pfam" id="PF11706">
    <property type="entry name" value="zf-CGNR"/>
    <property type="match status" value="1"/>
</dbReference>
<name>A0A4R4SHV5_9ACTN</name>
<accession>A0A4R4SHV5</accession>
<reference evidence="2 3" key="1">
    <citation type="submission" date="2019-03" db="EMBL/GenBank/DDBJ databases">
        <title>Draft genome sequences of novel Actinobacteria.</title>
        <authorList>
            <person name="Sahin N."/>
            <person name="Ay H."/>
            <person name="Saygin H."/>
        </authorList>
    </citation>
    <scope>NUCLEOTIDE SEQUENCE [LARGE SCALE GENOMIC DNA]</scope>
    <source>
        <strain evidence="2 3">DSM 41900</strain>
    </source>
</reference>
<dbReference type="InterPro" id="IPR010852">
    <property type="entry name" value="ABATE"/>
</dbReference>
<keyword evidence="3" id="KW-1185">Reference proteome</keyword>
<gene>
    <name evidence="2" type="ORF">E1283_33015</name>
</gene>
<evidence type="ECO:0000313" key="2">
    <source>
        <dbReference type="EMBL" id="TDC63070.1"/>
    </source>
</evidence>
<dbReference type="Gene3D" id="1.10.3300.10">
    <property type="entry name" value="Jann2411-like domain"/>
    <property type="match status" value="1"/>
</dbReference>
<proteinExistence type="predicted"/>
<dbReference type="RefSeq" id="WP_132821850.1">
    <property type="nucleotide sequence ID" value="NZ_SMKI01000588.1"/>
</dbReference>
<dbReference type="InterPro" id="IPR021005">
    <property type="entry name" value="Znf_CGNR"/>
</dbReference>
<dbReference type="SUPFAM" id="SSF160904">
    <property type="entry name" value="Jann2411-like"/>
    <property type="match status" value="1"/>
</dbReference>
<protein>
    <submittedName>
        <fullName evidence="2">CGNR zinc finger domain-containing protein</fullName>
    </submittedName>
</protein>
<sequence length="190" mass="20339">MEFPLHDYAAGAGVATALVVTSPTVHGESLGTPAELARFLADQRLRPDAPAPGAEEVRQVSLLRREVRGVIETETAEQAVAGGRVLLRRAALAPVLRRDGADGAWWWSVPTAPGASLADELAAFLAYGLLGVVRALGHERFRACAAPGCRGVFVDTSRAGRRQYCVPELCGNRVKVANFRARQRTQGVTR</sequence>